<dbReference type="RefSeq" id="WP_341404036.1">
    <property type="nucleotide sequence ID" value="NZ_JBBUKT010000002.1"/>
</dbReference>
<dbReference type="Proteomes" id="UP001371305">
    <property type="component" value="Unassembled WGS sequence"/>
</dbReference>
<dbReference type="PANTHER" id="PTHR35149">
    <property type="entry name" value="SLL5132 PROTEIN"/>
    <property type="match status" value="1"/>
</dbReference>
<dbReference type="EMBL" id="JBBUKT010000002">
    <property type="protein sequence ID" value="MEK7950450.1"/>
    <property type="molecule type" value="Genomic_DNA"/>
</dbReference>
<dbReference type="PANTHER" id="PTHR35149:SF1">
    <property type="entry name" value="DUF5655 DOMAIN-CONTAINING PROTEIN"/>
    <property type="match status" value="1"/>
</dbReference>
<keyword evidence="4" id="KW-1185">Reference proteome</keyword>
<reference evidence="3 4" key="1">
    <citation type="submission" date="2024-04" db="EMBL/GenBank/DDBJ databases">
        <title>Luteolibacter sp. isolated from soil.</title>
        <authorList>
            <person name="An J."/>
        </authorList>
    </citation>
    <scope>NUCLEOTIDE SEQUENCE [LARGE SCALE GENOMIC DNA]</scope>
    <source>
        <strain evidence="3 4">Y139</strain>
    </source>
</reference>
<protein>
    <submittedName>
        <fullName evidence="3">DUF262 domain-containing protein</fullName>
    </submittedName>
</protein>
<gene>
    <name evidence="3" type="ORF">WKV53_08080</name>
</gene>
<name>A0ABU9AST4_9BACT</name>
<dbReference type="Pfam" id="PF07510">
    <property type="entry name" value="GmrSD_C"/>
    <property type="match status" value="1"/>
</dbReference>
<feature type="domain" description="GmrSD restriction endonucleases N-terminal" evidence="1">
    <location>
        <begin position="11"/>
        <end position="218"/>
    </location>
</feature>
<proteinExistence type="predicted"/>
<dbReference type="InterPro" id="IPR011089">
    <property type="entry name" value="GmrSD_C"/>
</dbReference>
<evidence type="ECO:0000313" key="3">
    <source>
        <dbReference type="EMBL" id="MEK7950450.1"/>
    </source>
</evidence>
<evidence type="ECO:0000259" key="2">
    <source>
        <dbReference type="Pfam" id="PF07510"/>
    </source>
</evidence>
<accession>A0ABU9AST4</accession>
<dbReference type="Pfam" id="PF03235">
    <property type="entry name" value="GmrSD_N"/>
    <property type="match status" value="1"/>
</dbReference>
<evidence type="ECO:0000259" key="1">
    <source>
        <dbReference type="Pfam" id="PF03235"/>
    </source>
</evidence>
<feature type="domain" description="GmrSD restriction endonucleases C-terminal" evidence="2">
    <location>
        <begin position="442"/>
        <end position="589"/>
    </location>
</feature>
<evidence type="ECO:0000313" key="4">
    <source>
        <dbReference type="Proteomes" id="UP001371305"/>
    </source>
</evidence>
<dbReference type="InterPro" id="IPR004919">
    <property type="entry name" value="GmrSD_N"/>
</dbReference>
<sequence length="598" mass="68277">MIIKPTSLTVTQLLGSANEQYVVPAYQRRYSWKERQLADLWDDIDVIDGSDNHLLGSIVCLTGHHTAGLNRLEVVDGQQRLTTLSILLHCIHERLKADGATDEAQEIDRLLHAKPLGGKSVRKVCLDSMDSGEFELLAKGESAEQLCNSQLANAFATFRGWVAEIDLEHLRQLLYRLMNQAIVIRLDVSEAKDAFKLFETINNRGLRLSPTDIIKNFILGNSARFGKDELDMARRKWGQLISHLDGINSEAFFRHFLCAHLKKRITASYVIPNFKMVFMLEVEEAEKLPELHWYTDDEGSDEEEDDDGYAETNGETVVKEEDLDEIERVPFATFLDRLVNSAKTYREIALASTGKPKLDRRLRNLRMIKSLQTFGFLMAVRTSGCSDDNFEKILKLTEALLVRRHICRERANENETAFAKLCGVDPRNPLPEVIEAYRLLSPTDERFRAEFAETRFIPRLIERARYCLEQIELNRHGRHPELLVGGPDLVHVEHIIPQKIKTRRAKSEFGDWPAYLGAKYESQHPKFVSRIGNLTLFAGPLNIGASNNPYGRKKSAYKESAIHITKVLPTDYTNFRFAQVEARSEEFADLALEIWPIP</sequence>
<comment type="caution">
    <text evidence="3">The sequence shown here is derived from an EMBL/GenBank/DDBJ whole genome shotgun (WGS) entry which is preliminary data.</text>
</comment>
<organism evidence="3 4">
    <name type="scientific">Luteolibacter soli</name>
    <dbReference type="NCBI Taxonomy" id="3135280"/>
    <lineage>
        <taxon>Bacteria</taxon>
        <taxon>Pseudomonadati</taxon>
        <taxon>Verrucomicrobiota</taxon>
        <taxon>Verrucomicrobiia</taxon>
        <taxon>Verrucomicrobiales</taxon>
        <taxon>Verrucomicrobiaceae</taxon>
        <taxon>Luteolibacter</taxon>
    </lineage>
</organism>